<accession>W1NFS1</accession>
<name>W1NFS1_AMBTC</name>
<dbReference type="AlphaFoldDB" id="W1NFS1"/>
<dbReference type="Gramene" id="ERM94326">
    <property type="protein sequence ID" value="ERM94326"/>
    <property type="gene ID" value="AMTR_s00010p00240020"/>
</dbReference>
<dbReference type="PANTHER" id="PTHR33704:SF1">
    <property type="entry name" value="PROTEIN HEAT INTOLERANT 4-RELATED"/>
    <property type="match status" value="1"/>
</dbReference>
<keyword evidence="1" id="KW-0175">Coiled coil</keyword>
<sequence length="344" mass="40258">MAKPKSRRGDKRKKNESNSPEELPKRSTKASRGGKRVKAPAAPKPIEEPEIIEDQRNLEDLWKAAFPVGTEWDLLDSVYKTNWNFSNLENAFEANGVLYEKTLYIFGCTEPQMIDFSGTQKIICIPVVVAVVSPFPPSDKIGIKSVQMEGETIVPMKEMKMDWVPYIPFEDRGISVERLKSQIFTLSCTQRRAALKHLKTDRIKKYDYCLPYFYDPRKEDDTELETTVQLMYPMEPPVVCEFDWSFDEVEDFTDDLIKEEKLPEDQKEKFMNYVKEQVREAKKQQREAKEARRKAIEDMSEEKRIGLQNMRFYKFYPVQTPDTPPIPNKCSYINRYYGKAHQVL</sequence>
<organism evidence="3 4">
    <name type="scientific">Amborella trichopoda</name>
    <dbReference type="NCBI Taxonomy" id="13333"/>
    <lineage>
        <taxon>Eukaryota</taxon>
        <taxon>Viridiplantae</taxon>
        <taxon>Streptophyta</taxon>
        <taxon>Embryophyta</taxon>
        <taxon>Tracheophyta</taxon>
        <taxon>Spermatophyta</taxon>
        <taxon>Magnoliopsida</taxon>
        <taxon>Amborellales</taxon>
        <taxon>Amborellaceae</taxon>
        <taxon>Amborella</taxon>
    </lineage>
</organism>
<dbReference type="Proteomes" id="UP000017836">
    <property type="component" value="Unassembled WGS sequence"/>
</dbReference>
<gene>
    <name evidence="3" type="ORF">AMTR_s00010p00240020</name>
</gene>
<dbReference type="eggNOG" id="ENOG502QZIQ">
    <property type="taxonomic scope" value="Eukaryota"/>
</dbReference>
<evidence type="ECO:0000256" key="2">
    <source>
        <dbReference type="SAM" id="MobiDB-lite"/>
    </source>
</evidence>
<dbReference type="STRING" id="13333.W1NFS1"/>
<dbReference type="Gene3D" id="6.10.250.2770">
    <property type="match status" value="1"/>
</dbReference>
<feature type="compositionally biased region" description="Basic residues" evidence="2">
    <location>
        <begin position="1"/>
        <end position="14"/>
    </location>
</feature>
<keyword evidence="4" id="KW-1185">Reference proteome</keyword>
<dbReference type="EMBL" id="KI397513">
    <property type="protein sequence ID" value="ERM94326.1"/>
    <property type="molecule type" value="Genomic_DNA"/>
</dbReference>
<protein>
    <submittedName>
        <fullName evidence="3">Uncharacterized protein</fullName>
    </submittedName>
</protein>
<dbReference type="InterPro" id="IPR039313">
    <property type="entry name" value="HIT4"/>
</dbReference>
<feature type="coiled-coil region" evidence="1">
    <location>
        <begin position="271"/>
        <end position="302"/>
    </location>
</feature>
<evidence type="ECO:0000313" key="3">
    <source>
        <dbReference type="EMBL" id="ERM94326.1"/>
    </source>
</evidence>
<evidence type="ECO:0000313" key="4">
    <source>
        <dbReference type="Proteomes" id="UP000017836"/>
    </source>
</evidence>
<dbReference type="HOGENOM" id="CLU_042584_2_0_1"/>
<proteinExistence type="predicted"/>
<evidence type="ECO:0000256" key="1">
    <source>
        <dbReference type="SAM" id="Coils"/>
    </source>
</evidence>
<dbReference type="OrthoDB" id="20554at2759"/>
<feature type="compositionally biased region" description="Basic residues" evidence="2">
    <location>
        <begin position="26"/>
        <end position="38"/>
    </location>
</feature>
<dbReference type="GO" id="GO:1900034">
    <property type="term" value="P:regulation of cellular response to heat"/>
    <property type="evidence" value="ECO:0007669"/>
    <property type="project" value="InterPro"/>
</dbReference>
<dbReference type="KEGG" id="atr:18422354"/>
<feature type="region of interest" description="Disordered" evidence="2">
    <location>
        <begin position="1"/>
        <end position="46"/>
    </location>
</feature>
<reference evidence="4" key="1">
    <citation type="journal article" date="2013" name="Science">
        <title>The Amborella genome and the evolution of flowering plants.</title>
        <authorList>
            <consortium name="Amborella Genome Project"/>
        </authorList>
    </citation>
    <scope>NUCLEOTIDE SEQUENCE [LARGE SCALE GENOMIC DNA]</scope>
</reference>
<dbReference type="PANTHER" id="PTHR33704">
    <property type="entry name" value="PROTEIN HEAT INTOLERANT 4-RELATED"/>
    <property type="match status" value="1"/>
</dbReference>
<dbReference type="OMA" id="ICIPAVV"/>